<comment type="caution">
    <text evidence="2">The sequence shown here is derived from an EMBL/GenBank/DDBJ whole genome shotgun (WGS) entry which is preliminary data.</text>
</comment>
<evidence type="ECO:0000313" key="3">
    <source>
        <dbReference type="Proteomes" id="UP001163046"/>
    </source>
</evidence>
<proteinExistence type="predicted"/>
<evidence type="ECO:0000313" key="2">
    <source>
        <dbReference type="EMBL" id="KAJ7387231.1"/>
    </source>
</evidence>
<feature type="compositionally biased region" description="Polar residues" evidence="1">
    <location>
        <begin position="226"/>
        <end position="237"/>
    </location>
</feature>
<feature type="region of interest" description="Disordered" evidence="1">
    <location>
        <begin position="211"/>
        <end position="237"/>
    </location>
</feature>
<name>A0A9W9ZSV6_9CNID</name>
<dbReference type="AlphaFoldDB" id="A0A9W9ZSV6"/>
<sequence>MSFKHQPGSVSQLSRSTVETPAKEQSVHTDTKPSVEHTPLADSRGNSNGGFTLEQGVTPIHRTDAKPALEHIPLTNAQGNPVGGFTLEQSVHCSTPIHRTDTKPTLEHIPLANAQGNPVGGLHITKTQGNQSAWFTPSSRLIQSGAVEVTPKNLSFCAERVASKLDQFRRKSFDPYVKERKVFNGMTLVLDCKPVNGVNFLTVKSNEMKVDGKTESQASDCALKNSPKSETSASDQLSTSPILFATPQSSASPSPVKQELNSFKPVQDEERTGLNSLNLIIVSHESSAIKTVGNGQSNSGNNSISTSKKGEKNAGSQGIVIVKKLFKSRDTEASASLRGGHGDEANEERKPRDILDDVKENFSRAKAGLENCLQATVPKVEPGVDSKDNVQKGVTNLSSKRNERSSKNVSEMPSNVRQGRRKSTRLRRSSNNTGSAKKEEKEACEEKTEDEGSKPVLYCARCGSSLVTGPFASKSFTKHIPDALKSSLLQTMDEKNVLIMEREACGNLNLNSLIDAKNDHSSGMKLNSLYVPENESCYIPQVCRVCHSTNGDSQIVGLEVVSFRTSPEQEQRKTLPVKQVLYCSV</sequence>
<feature type="compositionally biased region" description="Basic and acidic residues" evidence="1">
    <location>
        <begin position="21"/>
        <end position="35"/>
    </location>
</feature>
<feature type="compositionally biased region" description="Low complexity" evidence="1">
    <location>
        <begin position="293"/>
        <end position="307"/>
    </location>
</feature>
<feature type="compositionally biased region" description="Polar residues" evidence="1">
    <location>
        <begin position="8"/>
        <end position="19"/>
    </location>
</feature>
<accession>A0A9W9ZSV6</accession>
<evidence type="ECO:0000256" key="1">
    <source>
        <dbReference type="SAM" id="MobiDB-lite"/>
    </source>
</evidence>
<feature type="compositionally biased region" description="Basic and acidic residues" evidence="1">
    <location>
        <begin position="340"/>
        <end position="355"/>
    </location>
</feature>
<dbReference type="Proteomes" id="UP001163046">
    <property type="component" value="Unassembled WGS sequence"/>
</dbReference>
<feature type="compositionally biased region" description="Basic residues" evidence="1">
    <location>
        <begin position="418"/>
        <end position="428"/>
    </location>
</feature>
<reference evidence="2" key="1">
    <citation type="submission" date="2023-01" db="EMBL/GenBank/DDBJ databases">
        <title>Genome assembly of the deep-sea coral Lophelia pertusa.</title>
        <authorList>
            <person name="Herrera S."/>
            <person name="Cordes E."/>
        </authorList>
    </citation>
    <scope>NUCLEOTIDE SEQUENCE</scope>
    <source>
        <strain evidence="2">USNM1676648</strain>
        <tissue evidence="2">Polyp</tissue>
    </source>
</reference>
<keyword evidence="3" id="KW-1185">Reference proteome</keyword>
<feature type="compositionally biased region" description="Polar residues" evidence="1">
    <location>
        <begin position="407"/>
        <end position="417"/>
    </location>
</feature>
<gene>
    <name evidence="2" type="ORF">OS493_004205</name>
</gene>
<dbReference type="EMBL" id="MU825874">
    <property type="protein sequence ID" value="KAJ7387231.1"/>
    <property type="molecule type" value="Genomic_DNA"/>
</dbReference>
<organism evidence="2 3">
    <name type="scientific">Desmophyllum pertusum</name>
    <dbReference type="NCBI Taxonomy" id="174260"/>
    <lineage>
        <taxon>Eukaryota</taxon>
        <taxon>Metazoa</taxon>
        <taxon>Cnidaria</taxon>
        <taxon>Anthozoa</taxon>
        <taxon>Hexacorallia</taxon>
        <taxon>Scleractinia</taxon>
        <taxon>Caryophylliina</taxon>
        <taxon>Caryophylliidae</taxon>
        <taxon>Desmophyllum</taxon>
    </lineage>
</organism>
<feature type="region of interest" description="Disordered" evidence="1">
    <location>
        <begin position="380"/>
        <end position="447"/>
    </location>
</feature>
<feature type="compositionally biased region" description="Basic and acidic residues" evidence="1">
    <location>
        <begin position="436"/>
        <end position="447"/>
    </location>
</feature>
<feature type="region of interest" description="Disordered" evidence="1">
    <location>
        <begin position="291"/>
        <end position="314"/>
    </location>
</feature>
<feature type="region of interest" description="Disordered" evidence="1">
    <location>
        <begin position="1"/>
        <end position="55"/>
    </location>
</feature>
<feature type="region of interest" description="Disordered" evidence="1">
    <location>
        <begin position="330"/>
        <end position="355"/>
    </location>
</feature>
<protein>
    <submittedName>
        <fullName evidence="2">Uncharacterized protein</fullName>
    </submittedName>
</protein>